<dbReference type="EMBL" id="CAJEWN010000104">
    <property type="protein sequence ID" value="CAD2164530.1"/>
    <property type="molecule type" value="Genomic_DNA"/>
</dbReference>
<reference evidence="2 3" key="1">
    <citation type="submission" date="2020-08" db="EMBL/GenBank/DDBJ databases">
        <authorList>
            <person name="Koutsovoulos G."/>
            <person name="Danchin GJ E."/>
        </authorList>
    </citation>
    <scope>NUCLEOTIDE SEQUENCE [LARGE SCALE GENOMIC DNA]</scope>
</reference>
<organism evidence="2 3">
    <name type="scientific">Meloidogyne enterolobii</name>
    <name type="common">Root-knot nematode worm</name>
    <name type="synonym">Meloidogyne mayaguensis</name>
    <dbReference type="NCBI Taxonomy" id="390850"/>
    <lineage>
        <taxon>Eukaryota</taxon>
        <taxon>Metazoa</taxon>
        <taxon>Ecdysozoa</taxon>
        <taxon>Nematoda</taxon>
        <taxon>Chromadorea</taxon>
        <taxon>Rhabditida</taxon>
        <taxon>Tylenchina</taxon>
        <taxon>Tylenchomorpha</taxon>
        <taxon>Tylenchoidea</taxon>
        <taxon>Meloidogynidae</taxon>
        <taxon>Meloidogyninae</taxon>
        <taxon>Meloidogyne</taxon>
    </lineage>
</organism>
<dbReference type="Proteomes" id="UP000580250">
    <property type="component" value="Unassembled WGS sequence"/>
</dbReference>
<proteinExistence type="predicted"/>
<protein>
    <submittedName>
        <fullName evidence="2">Uncharacterized protein</fullName>
    </submittedName>
</protein>
<evidence type="ECO:0000313" key="2">
    <source>
        <dbReference type="EMBL" id="CAD2184636.1"/>
    </source>
</evidence>
<gene>
    <name evidence="1" type="ORF">MENT_LOCUS16616</name>
    <name evidence="2" type="ORF">MENT_LOCUS37005</name>
</gene>
<evidence type="ECO:0000313" key="3">
    <source>
        <dbReference type="Proteomes" id="UP000580250"/>
    </source>
</evidence>
<name>A0A6V7WCC2_MELEN</name>
<comment type="caution">
    <text evidence="2">The sequence shown here is derived from an EMBL/GenBank/DDBJ whole genome shotgun (WGS) entry which is preliminary data.</text>
</comment>
<accession>A0A6V7WCC2</accession>
<dbReference type="EMBL" id="CAJEWN010000509">
    <property type="protein sequence ID" value="CAD2184636.1"/>
    <property type="molecule type" value="Genomic_DNA"/>
</dbReference>
<evidence type="ECO:0000313" key="1">
    <source>
        <dbReference type="EMBL" id="CAD2164530.1"/>
    </source>
</evidence>
<dbReference type="AlphaFoldDB" id="A0A6V7WCC2"/>
<sequence length="147" mass="17807">MCAAYAVMHGGPVLRPDQMEKNIRQRLPELPRRIVPVSSTDDLSLKLVNAKPVWSLLNSANWHSYWPYRYLSDPYSHEMYWHDPYSLHSPLHKRQLFGKNKPNVDYIANNHYWNYPYPYWARYRGYIYDYANPSFYSKEYDLNYFEI</sequence>